<dbReference type="PANTHER" id="PTHR34934:SF1">
    <property type="entry name" value="FLAVIN-DEPENDENT THYMIDYLATE SYNTHASE"/>
    <property type="match status" value="1"/>
</dbReference>
<dbReference type="PROSITE" id="PS51331">
    <property type="entry name" value="THYX"/>
    <property type="match status" value="1"/>
</dbReference>
<organism evidence="1">
    <name type="scientific">marine metagenome</name>
    <dbReference type="NCBI Taxonomy" id="408172"/>
    <lineage>
        <taxon>unclassified sequences</taxon>
        <taxon>metagenomes</taxon>
        <taxon>ecological metagenomes</taxon>
    </lineage>
</organism>
<dbReference type="NCBIfam" id="TIGR02170">
    <property type="entry name" value="thyX"/>
    <property type="match status" value="1"/>
</dbReference>
<sequence length="279" mass="31691">MLDCSKHTDLENHMAFKEKPSVYLVTRPSVDWESVAIFFQDENVPPIPDTIRAGDDESAAVVEISARMCYMSYGRGRRDITDFINNLLNSKDGSVFEHVNYGFVLTGVSRSLTHELVRHRAGFAYSQRSQRYVDETEGTFVVPPALLKNRKGAEAAREILDEALQSASASYKKLVEALEESLPRDLFELNTDRRKAIRQAARSVLPNATETKIFVTANVRALRHFFEMRGAVYADWEIRYLAIEMLKIMREEAPLLFGDFTITDLPDGTQIAEPQYSKV</sequence>
<accession>A0A382BT41</accession>
<name>A0A382BT41_9ZZZZ</name>
<dbReference type="GO" id="GO:0070402">
    <property type="term" value="F:NADPH binding"/>
    <property type="evidence" value="ECO:0007669"/>
    <property type="project" value="TreeGrafter"/>
</dbReference>
<dbReference type="InterPro" id="IPR003669">
    <property type="entry name" value="Thymidylate_synthase_ThyX"/>
</dbReference>
<dbReference type="GO" id="GO:0050797">
    <property type="term" value="F:thymidylate synthase (FAD) activity"/>
    <property type="evidence" value="ECO:0007669"/>
    <property type="project" value="InterPro"/>
</dbReference>
<protein>
    <submittedName>
        <fullName evidence="1">Uncharacterized protein</fullName>
    </submittedName>
</protein>
<dbReference type="EMBL" id="UINC01031097">
    <property type="protein sequence ID" value="SVB16602.1"/>
    <property type="molecule type" value="Genomic_DNA"/>
</dbReference>
<dbReference type="GO" id="GO:0006231">
    <property type="term" value="P:dTMP biosynthetic process"/>
    <property type="evidence" value="ECO:0007669"/>
    <property type="project" value="InterPro"/>
</dbReference>
<dbReference type="PANTHER" id="PTHR34934">
    <property type="entry name" value="FLAVIN-DEPENDENT THYMIDYLATE SYNTHASE"/>
    <property type="match status" value="1"/>
</dbReference>
<reference evidence="1" key="1">
    <citation type="submission" date="2018-05" db="EMBL/GenBank/DDBJ databases">
        <authorList>
            <person name="Lanie J.A."/>
            <person name="Ng W.-L."/>
            <person name="Kazmierczak K.M."/>
            <person name="Andrzejewski T.M."/>
            <person name="Davidsen T.M."/>
            <person name="Wayne K.J."/>
            <person name="Tettelin H."/>
            <person name="Glass J.I."/>
            <person name="Rusch D."/>
            <person name="Podicherti R."/>
            <person name="Tsui H.-C.T."/>
            <person name="Winkler M.E."/>
        </authorList>
    </citation>
    <scope>NUCLEOTIDE SEQUENCE</scope>
</reference>
<dbReference type="AlphaFoldDB" id="A0A382BT41"/>
<gene>
    <name evidence="1" type="ORF">METZ01_LOCUS169456</name>
</gene>
<dbReference type="GO" id="GO:0004799">
    <property type="term" value="F:thymidylate synthase activity"/>
    <property type="evidence" value="ECO:0007669"/>
    <property type="project" value="TreeGrafter"/>
</dbReference>
<dbReference type="CDD" id="cd20175">
    <property type="entry name" value="ThyX"/>
    <property type="match status" value="1"/>
</dbReference>
<dbReference type="Pfam" id="PF02511">
    <property type="entry name" value="Thy1"/>
    <property type="match status" value="1"/>
</dbReference>
<dbReference type="InterPro" id="IPR036098">
    <property type="entry name" value="Thymidylate_synthase_ThyX_sf"/>
</dbReference>
<dbReference type="GO" id="GO:0050660">
    <property type="term" value="F:flavin adenine dinucleotide binding"/>
    <property type="evidence" value="ECO:0007669"/>
    <property type="project" value="InterPro"/>
</dbReference>
<proteinExistence type="inferred from homology"/>
<dbReference type="SUPFAM" id="SSF69796">
    <property type="entry name" value="Thymidylate synthase-complementing protein Thy1"/>
    <property type="match status" value="1"/>
</dbReference>
<dbReference type="Gene3D" id="3.30.1360.170">
    <property type="match status" value="1"/>
</dbReference>
<evidence type="ECO:0000313" key="1">
    <source>
        <dbReference type="EMBL" id="SVB16602.1"/>
    </source>
</evidence>
<dbReference type="HAMAP" id="MF_01408">
    <property type="entry name" value="ThyX"/>
    <property type="match status" value="1"/>
</dbReference>